<gene>
    <name evidence="1" type="ORF">EV182_005310</name>
</gene>
<evidence type="ECO:0000313" key="2">
    <source>
        <dbReference type="Proteomes" id="UP001145114"/>
    </source>
</evidence>
<protein>
    <submittedName>
        <fullName evidence="1">Uncharacterized protein</fullName>
    </submittedName>
</protein>
<name>A0ACC1HGD5_9FUNG</name>
<accession>A0ACC1HGD5</accession>
<feature type="non-terminal residue" evidence="1">
    <location>
        <position position="1"/>
    </location>
</feature>
<organism evidence="1 2">
    <name type="scientific">Spiromyces aspiralis</name>
    <dbReference type="NCBI Taxonomy" id="68401"/>
    <lineage>
        <taxon>Eukaryota</taxon>
        <taxon>Fungi</taxon>
        <taxon>Fungi incertae sedis</taxon>
        <taxon>Zoopagomycota</taxon>
        <taxon>Kickxellomycotina</taxon>
        <taxon>Kickxellomycetes</taxon>
        <taxon>Kickxellales</taxon>
        <taxon>Kickxellaceae</taxon>
        <taxon>Spiromyces</taxon>
    </lineage>
</organism>
<dbReference type="EMBL" id="JAMZIH010006994">
    <property type="protein sequence ID" value="KAJ1673399.1"/>
    <property type="molecule type" value="Genomic_DNA"/>
</dbReference>
<reference evidence="1" key="1">
    <citation type="submission" date="2022-06" db="EMBL/GenBank/DDBJ databases">
        <title>Phylogenomic reconstructions and comparative analyses of Kickxellomycotina fungi.</title>
        <authorList>
            <person name="Reynolds N.K."/>
            <person name="Stajich J.E."/>
            <person name="Barry K."/>
            <person name="Grigoriev I.V."/>
            <person name="Crous P."/>
            <person name="Smith M.E."/>
        </authorList>
    </citation>
    <scope>NUCLEOTIDE SEQUENCE</scope>
    <source>
        <strain evidence="1">RSA 2271</strain>
    </source>
</reference>
<proteinExistence type="predicted"/>
<feature type="non-terminal residue" evidence="1">
    <location>
        <position position="541"/>
    </location>
</feature>
<dbReference type="Proteomes" id="UP001145114">
    <property type="component" value="Unassembled WGS sequence"/>
</dbReference>
<evidence type="ECO:0000313" key="1">
    <source>
        <dbReference type="EMBL" id="KAJ1673399.1"/>
    </source>
</evidence>
<comment type="caution">
    <text evidence="1">The sequence shown here is derived from an EMBL/GenBank/DDBJ whole genome shotgun (WGS) entry which is preliminary data.</text>
</comment>
<keyword evidence="2" id="KW-1185">Reference proteome</keyword>
<sequence>SYPTKDLVSHTTPSEDANKKGRPTGISFEASQQQQRKRSNASHTTSTSSADSEKHVSRRRVRRRADTSSSGNGSSNGNVSDSGSFRLSVFLPGGSHASSTPNNRARESGPFDDHNDAAAFLRSSSPSSSSSLDALNLLEAYQWHALKSHQNMAEREFHRENYHEALECLTMAIRQISDGSEHSTAATAATTTNSSHSSGNSQSDDESAPRSVGRSSFADHRNAVQQKRQSKLHRLRCVLYTNRAVTYVHLIARDWLASHRLAPFMRGVHQCTGNPTDAERGANGNGSASPLSMFSAIERDIRIARENNPHNARTLALSALTTWLMSYNYLYQALASLCEVIGLSADAARSNVGDYNIHLGNFESEHGSVAQYLLSVGSRAEELLESAKQDANASERELRVAMHELNEFVPAASELSPVTASPGEVNDGRSRASPATPELSSNHADFGVSSEAFAIDLLRGITALKNTIDGCISNVRQHLRIGLGALSAQNTLASTSSELVQPANEIERAAVIVKEILRMGYFAGTRPPLEACGDGGESPPS</sequence>